<accession>A0AA43XMA9</accession>
<sequence>MKKKVLIVIDYQKDFVMGSLGFTEAKELDSVICKKIKSYKNHQVFYTLDTHDEDYLESLEGDSLPIEHCIKGTEGHKVYGNTKICLNEVGAQPLEKRSFGIHPQELHEQCFDFYEDELESIELVGVVTNICVISNAIVLKTLYPEVPIFVDASACASPDPALHEKALDVLAGLHVNVINR</sequence>
<dbReference type="RefSeq" id="WP_160722853.1">
    <property type="nucleotide sequence ID" value="NZ_SUMG01000021.1"/>
</dbReference>
<dbReference type="Proteomes" id="UP000449710">
    <property type="component" value="Unassembled WGS sequence"/>
</dbReference>
<evidence type="ECO:0000259" key="1">
    <source>
        <dbReference type="Pfam" id="PF00857"/>
    </source>
</evidence>
<keyword evidence="2" id="KW-0378">Hydrolase</keyword>
<gene>
    <name evidence="2" type="ORF">ISALK_12505</name>
</gene>
<evidence type="ECO:0000313" key="2">
    <source>
        <dbReference type="EMBL" id="NBG89312.1"/>
    </source>
</evidence>
<dbReference type="InterPro" id="IPR000868">
    <property type="entry name" value="Isochorismatase-like_dom"/>
</dbReference>
<dbReference type="SUPFAM" id="SSF52499">
    <property type="entry name" value="Isochorismatase-like hydrolases"/>
    <property type="match status" value="1"/>
</dbReference>
<organism evidence="2 3">
    <name type="scientific">Isachenkonia alkalipeptolytica</name>
    <dbReference type="NCBI Taxonomy" id="2565777"/>
    <lineage>
        <taxon>Bacteria</taxon>
        <taxon>Bacillati</taxon>
        <taxon>Bacillota</taxon>
        <taxon>Clostridia</taxon>
        <taxon>Eubacteriales</taxon>
        <taxon>Clostridiaceae</taxon>
        <taxon>Isachenkonia</taxon>
    </lineage>
</organism>
<proteinExistence type="predicted"/>
<dbReference type="CDD" id="cd00431">
    <property type="entry name" value="cysteine_hydrolases"/>
    <property type="match status" value="1"/>
</dbReference>
<dbReference type="GO" id="GO:0016787">
    <property type="term" value="F:hydrolase activity"/>
    <property type="evidence" value="ECO:0007669"/>
    <property type="project" value="UniProtKB-KW"/>
</dbReference>
<feature type="domain" description="Isochorismatase-like" evidence="1">
    <location>
        <begin position="5"/>
        <end position="177"/>
    </location>
</feature>
<keyword evidence="3" id="KW-1185">Reference proteome</keyword>
<name>A0AA43XMA9_9CLOT</name>
<evidence type="ECO:0000313" key="3">
    <source>
        <dbReference type="Proteomes" id="UP000449710"/>
    </source>
</evidence>
<comment type="caution">
    <text evidence="2">The sequence shown here is derived from an EMBL/GenBank/DDBJ whole genome shotgun (WGS) entry which is preliminary data.</text>
</comment>
<dbReference type="Gene3D" id="3.40.50.850">
    <property type="entry name" value="Isochorismatase-like"/>
    <property type="match status" value="1"/>
</dbReference>
<reference evidence="2 3" key="1">
    <citation type="submission" date="2019-04" db="EMBL/GenBank/DDBJ databases">
        <title>Isachenkonia alkalipeptolytica gen. nov. sp. nov. a new anaerobic, alkiliphilic organothrophic bacterium capable to reduce synthesized ferrihydrite isolated from a soda lake.</title>
        <authorList>
            <person name="Toshchakov S.V."/>
            <person name="Zavarzina D.G."/>
            <person name="Zhilina T.N."/>
            <person name="Kostrikina N.A."/>
            <person name="Kublanov I.V."/>
        </authorList>
    </citation>
    <scope>NUCLEOTIDE SEQUENCE [LARGE SCALE GENOMIC DNA]</scope>
    <source>
        <strain evidence="2 3">Z-1701</strain>
    </source>
</reference>
<dbReference type="EMBL" id="SUMG01000021">
    <property type="protein sequence ID" value="NBG89312.1"/>
    <property type="molecule type" value="Genomic_DNA"/>
</dbReference>
<protein>
    <submittedName>
        <fullName evidence="2">Cysteine hydrolase</fullName>
    </submittedName>
</protein>
<dbReference type="InterPro" id="IPR036380">
    <property type="entry name" value="Isochorismatase-like_sf"/>
</dbReference>
<dbReference type="Pfam" id="PF00857">
    <property type="entry name" value="Isochorismatase"/>
    <property type="match status" value="1"/>
</dbReference>
<dbReference type="AlphaFoldDB" id="A0AA43XMA9"/>